<accession>A0ABR8R4U4</accession>
<dbReference type="EC" id="2.1.1.171" evidence="4"/>
<evidence type="ECO:0000313" key="5">
    <source>
        <dbReference type="Proteomes" id="UP000640786"/>
    </source>
</evidence>
<sequence>MRVISGSRRGLPLKAVPGTNTRPTTDKVKESIFNMIGPYFDGGTAVDLFAGSGGLGIESLSRGIDICIFIEKDQKAVQTINENLKKCRLEDASEIYKIDASRAVKAFEKRSLKLELLFVDPPYSKTPFYNLVGEIVEKGLMSDTGIIVCEHEKMVDLPDSYGNFELSRRENYGGTVISIYRHQIEEENLDE</sequence>
<dbReference type="Pfam" id="PF03602">
    <property type="entry name" value="Cons_hypoth95"/>
    <property type="match status" value="1"/>
</dbReference>
<keyword evidence="1 4" id="KW-0489">Methyltransferase</keyword>
<evidence type="ECO:0000313" key="4">
    <source>
        <dbReference type="EMBL" id="MBD7942819.1"/>
    </source>
</evidence>
<protein>
    <submittedName>
        <fullName evidence="4">16S rRNA (Guanine(966)-N(2))-methyltransferase RsmD</fullName>
        <ecNumber evidence="4">2.1.1.171</ecNumber>
    </submittedName>
</protein>
<evidence type="ECO:0000256" key="3">
    <source>
        <dbReference type="SAM" id="MobiDB-lite"/>
    </source>
</evidence>
<dbReference type="RefSeq" id="WP_191696418.1">
    <property type="nucleotide sequence ID" value="NZ_JACSQO010000001.1"/>
</dbReference>
<gene>
    <name evidence="4" type="primary">rsmD</name>
    <name evidence="4" type="ORF">H9650_01720</name>
</gene>
<organism evidence="4 5">
    <name type="scientific">Psychrobacillus faecigallinarum</name>
    <dbReference type="NCBI Taxonomy" id="2762235"/>
    <lineage>
        <taxon>Bacteria</taxon>
        <taxon>Bacillati</taxon>
        <taxon>Bacillota</taxon>
        <taxon>Bacilli</taxon>
        <taxon>Bacillales</taxon>
        <taxon>Bacillaceae</taxon>
        <taxon>Psychrobacillus</taxon>
    </lineage>
</organism>
<dbReference type="PANTHER" id="PTHR43542">
    <property type="entry name" value="METHYLTRANSFERASE"/>
    <property type="match status" value="1"/>
</dbReference>
<keyword evidence="2 4" id="KW-0808">Transferase</keyword>
<dbReference type="InterPro" id="IPR004398">
    <property type="entry name" value="RNA_MeTrfase_RsmD"/>
</dbReference>
<dbReference type="Proteomes" id="UP000640786">
    <property type="component" value="Unassembled WGS sequence"/>
</dbReference>
<dbReference type="NCBIfam" id="TIGR00095">
    <property type="entry name" value="16S rRNA (guanine(966)-N(2))-methyltransferase RsmD"/>
    <property type="match status" value="1"/>
</dbReference>
<dbReference type="InterPro" id="IPR029063">
    <property type="entry name" value="SAM-dependent_MTases_sf"/>
</dbReference>
<feature type="region of interest" description="Disordered" evidence="3">
    <location>
        <begin position="1"/>
        <end position="22"/>
    </location>
</feature>
<proteinExistence type="predicted"/>
<dbReference type="EMBL" id="JACSQO010000001">
    <property type="protein sequence ID" value="MBD7942819.1"/>
    <property type="molecule type" value="Genomic_DNA"/>
</dbReference>
<evidence type="ECO:0000256" key="1">
    <source>
        <dbReference type="ARBA" id="ARBA00022603"/>
    </source>
</evidence>
<dbReference type="Gene3D" id="3.40.50.150">
    <property type="entry name" value="Vaccinia Virus protein VP39"/>
    <property type="match status" value="1"/>
</dbReference>
<dbReference type="PANTHER" id="PTHR43542:SF1">
    <property type="entry name" value="METHYLTRANSFERASE"/>
    <property type="match status" value="1"/>
</dbReference>
<name>A0ABR8R4U4_9BACI</name>
<keyword evidence="5" id="KW-1185">Reference proteome</keyword>
<dbReference type="GO" id="GO:0052913">
    <property type="term" value="F:16S rRNA (guanine(966)-N(2))-methyltransferase activity"/>
    <property type="evidence" value="ECO:0007669"/>
    <property type="project" value="UniProtKB-EC"/>
</dbReference>
<evidence type="ECO:0000256" key="2">
    <source>
        <dbReference type="ARBA" id="ARBA00022679"/>
    </source>
</evidence>
<reference evidence="4 5" key="1">
    <citation type="submission" date="2020-08" db="EMBL/GenBank/DDBJ databases">
        <title>A Genomic Blueprint of the Chicken Gut Microbiome.</title>
        <authorList>
            <person name="Gilroy R."/>
            <person name="Ravi A."/>
            <person name="Getino M."/>
            <person name="Pursley I."/>
            <person name="Horton D.L."/>
            <person name="Alikhan N.-F."/>
            <person name="Baker D."/>
            <person name="Gharbi K."/>
            <person name="Hall N."/>
            <person name="Watson M."/>
            <person name="Adriaenssens E.M."/>
            <person name="Foster-Nyarko E."/>
            <person name="Jarju S."/>
            <person name="Secka A."/>
            <person name="Antonio M."/>
            <person name="Oren A."/>
            <person name="Chaudhuri R."/>
            <person name="La Ragione R.M."/>
            <person name="Hildebrand F."/>
            <person name="Pallen M.J."/>
        </authorList>
    </citation>
    <scope>NUCLEOTIDE SEQUENCE [LARGE SCALE GENOMIC DNA]</scope>
    <source>
        <strain evidence="4 5">Sa2BUA9</strain>
    </source>
</reference>
<dbReference type="SUPFAM" id="SSF53335">
    <property type="entry name" value="S-adenosyl-L-methionine-dependent methyltransferases"/>
    <property type="match status" value="1"/>
</dbReference>
<comment type="caution">
    <text evidence="4">The sequence shown here is derived from an EMBL/GenBank/DDBJ whole genome shotgun (WGS) entry which is preliminary data.</text>
</comment>
<dbReference type="PIRSF" id="PIRSF004553">
    <property type="entry name" value="CHP00095"/>
    <property type="match status" value="1"/>
</dbReference>